<dbReference type="Proteomes" id="UP000464507">
    <property type="component" value="Chromosome"/>
</dbReference>
<dbReference type="RefSeq" id="WP_236966520.1">
    <property type="nucleotide sequence ID" value="NZ_CP017146.1"/>
</dbReference>
<dbReference type="PROSITE" id="PS51782">
    <property type="entry name" value="LYSM"/>
    <property type="match status" value="4"/>
</dbReference>
<feature type="domain" description="LysM" evidence="1">
    <location>
        <begin position="325"/>
        <end position="369"/>
    </location>
</feature>
<dbReference type="GO" id="GO:0008932">
    <property type="term" value="F:lytic endotransglycosylase activity"/>
    <property type="evidence" value="ECO:0007669"/>
    <property type="project" value="TreeGrafter"/>
</dbReference>
<reference evidence="2 3" key="1">
    <citation type="submission" date="2016-09" db="EMBL/GenBank/DDBJ databases">
        <title>Complete genome sequence of microbes from the polar regions.</title>
        <authorList>
            <person name="Liao L."/>
            <person name="Chen B."/>
        </authorList>
    </citation>
    <scope>NUCLEOTIDE SEQUENCE [LARGE SCALE GENOMIC DNA]</scope>
    <source>
        <strain evidence="2 3">ZS314</strain>
    </source>
</reference>
<dbReference type="PANTHER" id="PTHR33734:SF22">
    <property type="entry name" value="MEMBRANE-BOUND LYTIC MUREIN TRANSGLYCOSYLASE D"/>
    <property type="match status" value="1"/>
</dbReference>
<keyword evidence="3" id="KW-1185">Reference proteome</keyword>
<dbReference type="SUPFAM" id="SSF54106">
    <property type="entry name" value="LysM domain"/>
    <property type="match status" value="4"/>
</dbReference>
<feature type="domain" description="LysM" evidence="1">
    <location>
        <begin position="253"/>
        <end position="297"/>
    </location>
</feature>
<proteinExistence type="predicted"/>
<feature type="domain" description="LysM" evidence="1">
    <location>
        <begin position="111"/>
        <end position="155"/>
    </location>
</feature>
<name>A0A7L5AJG7_9MICO</name>
<dbReference type="InterPro" id="IPR018392">
    <property type="entry name" value="LysM"/>
</dbReference>
<dbReference type="CDD" id="cd00118">
    <property type="entry name" value="LysM"/>
    <property type="match status" value="4"/>
</dbReference>
<dbReference type="SMART" id="SM00257">
    <property type="entry name" value="LysM"/>
    <property type="match status" value="4"/>
</dbReference>
<dbReference type="Gene3D" id="3.10.350.10">
    <property type="entry name" value="LysM domain"/>
    <property type="match status" value="4"/>
</dbReference>
<evidence type="ECO:0000313" key="3">
    <source>
        <dbReference type="Proteomes" id="UP000464507"/>
    </source>
</evidence>
<evidence type="ECO:0000259" key="1">
    <source>
        <dbReference type="PROSITE" id="PS51782"/>
    </source>
</evidence>
<accession>A0A7L5AJG7</accession>
<dbReference type="EMBL" id="CP017146">
    <property type="protein sequence ID" value="QHO70202.1"/>
    <property type="molecule type" value="Genomic_DNA"/>
</dbReference>
<protein>
    <recommendedName>
        <fullName evidence="1">LysM domain-containing protein</fullName>
    </recommendedName>
</protein>
<dbReference type="Pfam" id="PF01476">
    <property type="entry name" value="LysM"/>
    <property type="match status" value="4"/>
</dbReference>
<gene>
    <name evidence="2" type="ORF">BHD05_11650</name>
</gene>
<dbReference type="InterPro" id="IPR036779">
    <property type="entry name" value="LysM_dom_sf"/>
</dbReference>
<dbReference type="AlphaFoldDB" id="A0A7L5AJG7"/>
<dbReference type="KEGG" id="mant:BHD05_11650"/>
<feature type="domain" description="LysM" evidence="1">
    <location>
        <begin position="174"/>
        <end position="218"/>
    </location>
</feature>
<sequence>MTNASQNDAARASRRQRGAIKAGLLTAGRTKTAMIRKGLFNTIPIVLAGSMAMSMNFPAPAASVEAKRPGADRTTPSELGKNIREALAAAHTASLEEATSAGVVTIAAAPASYTVVAGDSISGIAGRFGIATASVLALNGLGWKSVIFPGQVIKLTSATVTAIKAPAAPTANPGRYKVVAGDTISKIAAKFGVTTQAVLTANGLGWSSLIYAGSTLAIPGSSAIAAVKQTPIVPVAAVKPAAPTPAPAPAKSGSHVIKAGDTIGKIATKYGVSTQAMLTANGLGWSSVIYPGRTLSIPGTSAPAAVTQIPIVPAVSITPITTNPGTHVIASGETLSSIATKYSVSIQGILNANGLTWSSIIYGGRTLVIPGTAPVSSSSVETRVTPLDAPMTENAKIIIGVGTSLGVSDYGLVIALATAMQESTLRNLNYGDRDSLGLFQQRPSTGWGTPTQVTDRVYSSRLFFGGSTAPNRGITRGLLDIRGWQSMTVTQAAQAVQISAYPDAYAKWEVSAWAWLDQLR</sequence>
<organism evidence="2 3">
    <name type="scientific">Marisediminicola antarctica</name>
    <dbReference type="NCBI Taxonomy" id="674079"/>
    <lineage>
        <taxon>Bacteria</taxon>
        <taxon>Bacillati</taxon>
        <taxon>Actinomycetota</taxon>
        <taxon>Actinomycetes</taxon>
        <taxon>Micrococcales</taxon>
        <taxon>Microbacteriaceae</taxon>
        <taxon>Marisediminicola</taxon>
    </lineage>
</organism>
<dbReference type="PANTHER" id="PTHR33734">
    <property type="entry name" value="LYSM DOMAIN-CONTAINING GPI-ANCHORED PROTEIN 2"/>
    <property type="match status" value="1"/>
</dbReference>
<evidence type="ECO:0000313" key="2">
    <source>
        <dbReference type="EMBL" id="QHO70202.1"/>
    </source>
</evidence>